<evidence type="ECO:0000313" key="2">
    <source>
        <dbReference type="EMBL" id="CAE8659237.1"/>
    </source>
</evidence>
<proteinExistence type="predicted"/>
<feature type="region of interest" description="Disordered" evidence="1">
    <location>
        <begin position="1"/>
        <end position="32"/>
    </location>
</feature>
<organism evidence="2 3">
    <name type="scientific">Polarella glacialis</name>
    <name type="common">Dinoflagellate</name>
    <dbReference type="NCBI Taxonomy" id="89957"/>
    <lineage>
        <taxon>Eukaryota</taxon>
        <taxon>Sar</taxon>
        <taxon>Alveolata</taxon>
        <taxon>Dinophyceae</taxon>
        <taxon>Suessiales</taxon>
        <taxon>Suessiaceae</taxon>
        <taxon>Polarella</taxon>
    </lineage>
</organism>
<accession>A0A813IY82</accession>
<evidence type="ECO:0000313" key="3">
    <source>
        <dbReference type="Proteomes" id="UP000626109"/>
    </source>
</evidence>
<dbReference type="Proteomes" id="UP000626109">
    <property type="component" value="Unassembled WGS sequence"/>
</dbReference>
<dbReference type="AlphaFoldDB" id="A0A813IY82"/>
<evidence type="ECO:0000256" key="1">
    <source>
        <dbReference type="SAM" id="MobiDB-lite"/>
    </source>
</evidence>
<reference evidence="2" key="1">
    <citation type="submission" date="2021-02" db="EMBL/GenBank/DDBJ databases">
        <authorList>
            <person name="Dougan E. K."/>
            <person name="Rhodes N."/>
            <person name="Thang M."/>
            <person name="Chan C."/>
        </authorList>
    </citation>
    <scope>NUCLEOTIDE SEQUENCE</scope>
</reference>
<feature type="region of interest" description="Disordered" evidence="1">
    <location>
        <begin position="154"/>
        <end position="200"/>
    </location>
</feature>
<gene>
    <name evidence="2" type="ORF">PGLA2088_LOCUS13702</name>
</gene>
<dbReference type="PANTHER" id="PTHR36911:SF3">
    <property type="entry name" value="GATA ZINC FINGER DOMAIN-CONTAINING PROTEIN 4-RELATED"/>
    <property type="match status" value="1"/>
</dbReference>
<feature type="compositionally biased region" description="Low complexity" evidence="1">
    <location>
        <begin position="154"/>
        <end position="172"/>
    </location>
</feature>
<feature type="compositionally biased region" description="Low complexity" evidence="1">
    <location>
        <begin position="63"/>
        <end position="78"/>
    </location>
</feature>
<feature type="non-terminal residue" evidence="2">
    <location>
        <position position="1"/>
    </location>
</feature>
<dbReference type="PANTHER" id="PTHR36911">
    <property type="entry name" value="LIM ZINC-BINDING DOMAIN-CONTAINING PROTEIN-RELATED"/>
    <property type="match status" value="1"/>
</dbReference>
<comment type="caution">
    <text evidence="2">The sequence shown here is derived from an EMBL/GenBank/DDBJ whole genome shotgun (WGS) entry which is preliminary data.</text>
</comment>
<protein>
    <submittedName>
        <fullName evidence="2">Uncharacterized protein</fullName>
    </submittedName>
</protein>
<feature type="compositionally biased region" description="Low complexity" evidence="1">
    <location>
        <begin position="90"/>
        <end position="125"/>
    </location>
</feature>
<sequence length="200" mass="20754">RLSSSSAAEEEDAQEGTLPPLPPQLSAAGEVSRQQILDAVAALAQPPSPTGSVASVFSAGEDNINNNSNNNSNHNNNNVASLFSVAGGDSNNNNNNKQHNNNNNNNNNNSNSNNNNNSNINSNNSAGGDAQQNRALMSFAQGIARSCSKDTLAVSEVSSAASARSGASSGDESQPEVRRRGTGSAKTANPRSQKRYVADW</sequence>
<feature type="region of interest" description="Disordered" evidence="1">
    <location>
        <begin position="45"/>
        <end position="130"/>
    </location>
</feature>
<name>A0A813IY82_POLGL</name>
<dbReference type="EMBL" id="CAJNNW010016490">
    <property type="protein sequence ID" value="CAE8659237.1"/>
    <property type="molecule type" value="Genomic_DNA"/>
</dbReference>